<keyword evidence="5" id="KW-0130">Cell adhesion</keyword>
<keyword evidence="9" id="KW-1185">Reference proteome</keyword>
<reference evidence="8 9" key="1">
    <citation type="submission" date="2018-11" db="EMBL/GenBank/DDBJ databases">
        <authorList>
            <consortium name="Pathogen Informatics"/>
        </authorList>
    </citation>
    <scope>NUCLEOTIDE SEQUENCE [LARGE SCALE GENOMIC DNA]</scope>
</reference>
<dbReference type="GO" id="GO:0005912">
    <property type="term" value="C:adherens junction"/>
    <property type="evidence" value="ECO:0007669"/>
    <property type="project" value="TreeGrafter"/>
</dbReference>
<feature type="chain" id="PRO_5018114844" evidence="7">
    <location>
        <begin position="21"/>
        <end position="243"/>
    </location>
</feature>
<keyword evidence="4" id="KW-0963">Cytoplasm</keyword>
<dbReference type="OrthoDB" id="6287057at2759"/>
<dbReference type="Gene3D" id="1.20.120.230">
    <property type="entry name" value="Alpha-catenin/vinculin-like"/>
    <property type="match status" value="1"/>
</dbReference>
<evidence type="ECO:0000313" key="9">
    <source>
        <dbReference type="Proteomes" id="UP000281553"/>
    </source>
</evidence>
<dbReference type="InterPro" id="IPR036723">
    <property type="entry name" value="Alpha-catenin/vinculin-like_sf"/>
</dbReference>
<sequence length="243" mass="27069">MLSISILFSISICTFRPTSPSPFQEEELRSAAAVCDSTLSSKIAEFYVEKTRFLEEFDNKNISGEVFTLARSMCFLLGDMTEYTLGTGVIRTEVELIQTAREISQLGSRLKYLCNSIVDQCPDSIHKRDLLMYMNRIALYSHQLNILSRVKADVRNLSGELGLDNALSLVVSAKNLMSAVSAAVKESYIATKLPGTAQTPDLCWQLPIPHQRPLLEVSTGGLQSPVDSPRQTFNQFQRVDHVT</sequence>
<evidence type="ECO:0000256" key="7">
    <source>
        <dbReference type="SAM" id="SignalP"/>
    </source>
</evidence>
<name>A0A3P6SQM4_DIBLA</name>
<dbReference type="Proteomes" id="UP000281553">
    <property type="component" value="Unassembled WGS sequence"/>
</dbReference>
<dbReference type="GO" id="GO:0045296">
    <property type="term" value="F:cadherin binding"/>
    <property type="evidence" value="ECO:0007669"/>
    <property type="project" value="InterPro"/>
</dbReference>
<feature type="signal peptide" evidence="7">
    <location>
        <begin position="1"/>
        <end position="20"/>
    </location>
</feature>
<dbReference type="GO" id="GO:0005737">
    <property type="term" value="C:cytoplasm"/>
    <property type="evidence" value="ECO:0007669"/>
    <property type="project" value="UniProtKB-SubCell"/>
</dbReference>
<evidence type="ECO:0000313" key="8">
    <source>
        <dbReference type="EMBL" id="VDK77326.1"/>
    </source>
</evidence>
<dbReference type="GO" id="GO:0016477">
    <property type="term" value="P:cell migration"/>
    <property type="evidence" value="ECO:0007669"/>
    <property type="project" value="TreeGrafter"/>
</dbReference>
<evidence type="ECO:0000256" key="5">
    <source>
        <dbReference type="ARBA" id="ARBA00022889"/>
    </source>
</evidence>
<dbReference type="GO" id="GO:0016342">
    <property type="term" value="C:catenin complex"/>
    <property type="evidence" value="ECO:0007669"/>
    <property type="project" value="TreeGrafter"/>
</dbReference>
<dbReference type="PRINTS" id="PR00805">
    <property type="entry name" value="ALPHACATENIN"/>
</dbReference>
<comment type="subcellular location">
    <subcellularLocation>
        <location evidence="1">Cell junction</location>
    </subcellularLocation>
    <subcellularLocation>
        <location evidence="2">Cytoplasm</location>
    </subcellularLocation>
</comment>
<keyword evidence="6" id="KW-0965">Cell junction</keyword>
<dbReference type="Pfam" id="PF01044">
    <property type="entry name" value="Vinculin"/>
    <property type="match status" value="1"/>
</dbReference>
<dbReference type="PANTHER" id="PTHR18914">
    <property type="entry name" value="ALPHA CATENIN"/>
    <property type="match status" value="1"/>
</dbReference>
<dbReference type="GO" id="GO:0098609">
    <property type="term" value="P:cell-cell adhesion"/>
    <property type="evidence" value="ECO:0007669"/>
    <property type="project" value="TreeGrafter"/>
</dbReference>
<protein>
    <submittedName>
        <fullName evidence="8">Uncharacterized protein</fullName>
    </submittedName>
</protein>
<accession>A0A3P6SQM4</accession>
<dbReference type="AlphaFoldDB" id="A0A3P6SQM4"/>
<evidence type="ECO:0000256" key="2">
    <source>
        <dbReference type="ARBA" id="ARBA00004496"/>
    </source>
</evidence>
<dbReference type="GO" id="GO:0008013">
    <property type="term" value="F:beta-catenin binding"/>
    <property type="evidence" value="ECO:0007669"/>
    <property type="project" value="TreeGrafter"/>
</dbReference>
<organism evidence="8 9">
    <name type="scientific">Dibothriocephalus latus</name>
    <name type="common">Fish tapeworm</name>
    <name type="synonym">Diphyllobothrium latum</name>
    <dbReference type="NCBI Taxonomy" id="60516"/>
    <lineage>
        <taxon>Eukaryota</taxon>
        <taxon>Metazoa</taxon>
        <taxon>Spiralia</taxon>
        <taxon>Lophotrochozoa</taxon>
        <taxon>Platyhelminthes</taxon>
        <taxon>Cestoda</taxon>
        <taxon>Eucestoda</taxon>
        <taxon>Diphyllobothriidea</taxon>
        <taxon>Diphyllobothriidae</taxon>
        <taxon>Dibothriocephalus</taxon>
    </lineage>
</organism>
<dbReference type="InterPro" id="IPR006077">
    <property type="entry name" value="Vinculin/catenin"/>
</dbReference>
<dbReference type="PANTHER" id="PTHR18914:SF9">
    <property type="entry name" value="CATENIN ALPHA"/>
    <property type="match status" value="1"/>
</dbReference>
<proteinExistence type="inferred from homology"/>
<keyword evidence="7" id="KW-0732">Signal</keyword>
<dbReference type="EMBL" id="UYRU01042710">
    <property type="protein sequence ID" value="VDK77326.1"/>
    <property type="molecule type" value="Genomic_DNA"/>
</dbReference>
<dbReference type="SUPFAM" id="SSF47220">
    <property type="entry name" value="alpha-catenin/vinculin-like"/>
    <property type="match status" value="1"/>
</dbReference>
<evidence type="ECO:0000256" key="1">
    <source>
        <dbReference type="ARBA" id="ARBA00004282"/>
    </source>
</evidence>
<evidence type="ECO:0000256" key="3">
    <source>
        <dbReference type="ARBA" id="ARBA00008376"/>
    </source>
</evidence>
<evidence type="ECO:0000256" key="4">
    <source>
        <dbReference type="ARBA" id="ARBA00022490"/>
    </source>
</evidence>
<comment type="similarity">
    <text evidence="3">Belongs to the vinculin/alpha-catenin family.</text>
</comment>
<evidence type="ECO:0000256" key="6">
    <source>
        <dbReference type="ARBA" id="ARBA00022949"/>
    </source>
</evidence>
<dbReference type="GO" id="GO:0051015">
    <property type="term" value="F:actin filament binding"/>
    <property type="evidence" value="ECO:0007669"/>
    <property type="project" value="InterPro"/>
</dbReference>
<dbReference type="InterPro" id="IPR001033">
    <property type="entry name" value="Alpha_catenin"/>
</dbReference>
<gene>
    <name evidence="8" type="ORF">DILT_LOCUS2841</name>
</gene>